<dbReference type="GO" id="GO:0000150">
    <property type="term" value="F:DNA strand exchange activity"/>
    <property type="evidence" value="ECO:0007669"/>
    <property type="project" value="InterPro"/>
</dbReference>
<evidence type="ECO:0000256" key="2">
    <source>
        <dbReference type="ARBA" id="ARBA00023125"/>
    </source>
</evidence>
<dbReference type="GO" id="GO:0003677">
    <property type="term" value="F:DNA binding"/>
    <property type="evidence" value="ECO:0007669"/>
    <property type="project" value="UniProtKB-KW"/>
</dbReference>
<dbReference type="Gene3D" id="3.40.50.1390">
    <property type="entry name" value="Resolvase, N-terminal catalytic domain"/>
    <property type="match status" value="1"/>
</dbReference>
<keyword evidence="3" id="KW-0233">DNA recombination</keyword>
<reference evidence="7" key="2">
    <citation type="submission" date="2021-05" db="EMBL/GenBank/DDBJ databases">
        <title>Molecular characterization for Shewanella algae harboring chromosomal blaOXA-55-like strains isolated from clinical and environment sample.</title>
        <authorList>
            <person name="Ohama Y."/>
            <person name="Aoki K."/>
            <person name="Harada S."/>
            <person name="Moriya K."/>
            <person name="Ishii Y."/>
            <person name="Tateda K."/>
        </authorList>
    </citation>
    <scope>NUCLEOTIDE SEQUENCE</scope>
    <source>
        <strain evidence="7">TUM17379</strain>
    </source>
</reference>
<dbReference type="SUPFAM" id="SSF53041">
    <property type="entry name" value="Resolvase-like"/>
    <property type="match status" value="1"/>
</dbReference>
<protein>
    <submittedName>
        <fullName evidence="8">DNA-invertase from lambdoid prophage Rac</fullName>
    </submittedName>
</protein>
<dbReference type="OrthoDB" id="9797501at2"/>
<dbReference type="Pfam" id="PF00239">
    <property type="entry name" value="Resolvase"/>
    <property type="match status" value="1"/>
</dbReference>
<sequence length="190" mass="20873">MRTFAYCRVSTVEQNAETQAHQLKERIPELLDSRIISESISGGVAAMARPAFKNLVDHKLEAGDRLVVLKLDRLGRDAIDVLQTIQHLTSRGISVQSLDLPVSDLSTPEGKLMLSLMTAFAEFEKSRIVERTQEGLARAKAEGKKLGRPVAKGTTEAVKKAREQGLSQSKASEVLGLSLATVKRHWNKSL</sequence>
<dbReference type="PROSITE" id="PS00398">
    <property type="entry name" value="RECOMBINASES_2"/>
    <property type="match status" value="1"/>
</dbReference>
<feature type="active site" description="O-(5'-phospho-DNA)-serine intermediate" evidence="4 5">
    <location>
        <position position="10"/>
    </location>
</feature>
<dbReference type="PROSITE" id="PS51736">
    <property type="entry name" value="RECOMBINASES_3"/>
    <property type="match status" value="1"/>
</dbReference>
<evidence type="ECO:0000259" key="6">
    <source>
        <dbReference type="PROSITE" id="PS51736"/>
    </source>
</evidence>
<dbReference type="CDD" id="cd03768">
    <property type="entry name" value="SR_ResInv"/>
    <property type="match status" value="1"/>
</dbReference>
<evidence type="ECO:0000256" key="3">
    <source>
        <dbReference type="ARBA" id="ARBA00023172"/>
    </source>
</evidence>
<dbReference type="AlphaFoldDB" id="A0A1S2TH96"/>
<evidence type="ECO:0000313" key="7">
    <source>
        <dbReference type="EMBL" id="BCV45598.1"/>
    </source>
</evidence>
<accession>A0A380BKY1</accession>
<keyword evidence="2" id="KW-0238">DNA-binding</keyword>
<dbReference type="EMBL" id="UGYO01000002">
    <property type="protein sequence ID" value="SUJ02044.1"/>
    <property type="molecule type" value="Genomic_DNA"/>
</dbReference>
<evidence type="ECO:0000256" key="4">
    <source>
        <dbReference type="PIRSR" id="PIRSR606118-50"/>
    </source>
</evidence>
<dbReference type="RefSeq" id="WP_071477084.1">
    <property type="nucleotide sequence ID" value="NZ_AP024612.1"/>
</dbReference>
<dbReference type="Proteomes" id="UP000254069">
    <property type="component" value="Unassembled WGS sequence"/>
</dbReference>
<dbReference type="PANTHER" id="PTHR30461">
    <property type="entry name" value="DNA-INVERTASE FROM LAMBDOID PROPHAGE"/>
    <property type="match status" value="1"/>
</dbReference>
<dbReference type="Proteomes" id="UP000825078">
    <property type="component" value="Chromosome"/>
</dbReference>
<keyword evidence="1" id="KW-0229">DNA integration</keyword>
<dbReference type="GO" id="GO:0015074">
    <property type="term" value="P:DNA integration"/>
    <property type="evidence" value="ECO:0007669"/>
    <property type="project" value="UniProtKB-KW"/>
</dbReference>
<dbReference type="PANTHER" id="PTHR30461:SF2">
    <property type="entry name" value="SERINE RECOMBINASE PINE-RELATED"/>
    <property type="match status" value="1"/>
</dbReference>
<dbReference type="InterPro" id="IPR006118">
    <property type="entry name" value="Recombinase_CS"/>
</dbReference>
<dbReference type="InterPro" id="IPR006119">
    <property type="entry name" value="Resolv_N"/>
</dbReference>
<accession>A0A1S2TH96</accession>
<feature type="domain" description="Resolvase/invertase-type recombinase catalytic" evidence="6">
    <location>
        <begin position="2"/>
        <end position="143"/>
    </location>
</feature>
<reference evidence="8 9" key="1">
    <citation type="submission" date="2018-06" db="EMBL/GenBank/DDBJ databases">
        <authorList>
            <consortium name="Pathogen Informatics"/>
            <person name="Doyle S."/>
        </authorList>
    </citation>
    <scope>NUCLEOTIDE SEQUENCE [LARGE SCALE GENOMIC DNA]</scope>
    <source>
        <strain evidence="8 9">NCTC10738</strain>
    </source>
</reference>
<dbReference type="InterPro" id="IPR036162">
    <property type="entry name" value="Resolvase-like_N_sf"/>
</dbReference>
<dbReference type="SMART" id="SM00857">
    <property type="entry name" value="Resolvase"/>
    <property type="match status" value="1"/>
</dbReference>
<gene>
    <name evidence="8" type="primary">pinR</name>
    <name evidence="8" type="ORF">NCTC10738_03391</name>
    <name evidence="7" type="ORF">TUM17379_26160</name>
</gene>
<evidence type="ECO:0000256" key="5">
    <source>
        <dbReference type="PROSITE-ProRule" id="PRU10137"/>
    </source>
</evidence>
<evidence type="ECO:0000313" key="8">
    <source>
        <dbReference type="EMBL" id="SUJ02044.1"/>
    </source>
</evidence>
<name>A0A1S2TH96_9GAMM</name>
<proteinExistence type="predicted"/>
<keyword evidence="9" id="KW-1185">Reference proteome</keyword>
<dbReference type="InterPro" id="IPR050639">
    <property type="entry name" value="SSR_resolvase"/>
</dbReference>
<organism evidence="8 9">
    <name type="scientific">Shewanella algae</name>
    <dbReference type="NCBI Taxonomy" id="38313"/>
    <lineage>
        <taxon>Bacteria</taxon>
        <taxon>Pseudomonadati</taxon>
        <taxon>Pseudomonadota</taxon>
        <taxon>Gammaproteobacteria</taxon>
        <taxon>Alteromonadales</taxon>
        <taxon>Shewanellaceae</taxon>
        <taxon>Shewanella</taxon>
    </lineage>
</organism>
<evidence type="ECO:0000256" key="1">
    <source>
        <dbReference type="ARBA" id="ARBA00022908"/>
    </source>
</evidence>
<dbReference type="PROSITE" id="PS00397">
    <property type="entry name" value="RECOMBINASES_1"/>
    <property type="match status" value="1"/>
</dbReference>
<evidence type="ECO:0000313" key="9">
    <source>
        <dbReference type="Proteomes" id="UP000254069"/>
    </source>
</evidence>
<dbReference type="EMBL" id="AP024613">
    <property type="protein sequence ID" value="BCV45598.1"/>
    <property type="molecule type" value="Genomic_DNA"/>
</dbReference>